<reference evidence="2" key="1">
    <citation type="submission" date="2018-05" db="EMBL/GenBank/DDBJ databases">
        <authorList>
            <person name="Du Z."/>
            <person name="Wang X."/>
        </authorList>
    </citation>
    <scope>NUCLEOTIDE SEQUENCE [LARGE SCALE GENOMIC DNA]</scope>
    <source>
        <strain evidence="2">CQN31</strain>
    </source>
</reference>
<accession>A0A317FJH3</accession>
<evidence type="ECO:0000313" key="2">
    <source>
        <dbReference type="Proteomes" id="UP000245765"/>
    </source>
</evidence>
<dbReference type="Gene3D" id="2.40.360.10">
    <property type="entry name" value="YmcC-like"/>
    <property type="match status" value="1"/>
</dbReference>
<dbReference type="RefSeq" id="WP_109869395.1">
    <property type="nucleotide sequence ID" value="NZ_QGNA01000001.1"/>
</dbReference>
<evidence type="ECO:0000313" key="1">
    <source>
        <dbReference type="EMBL" id="PWS38773.1"/>
    </source>
</evidence>
<dbReference type="OrthoDB" id="6237231at2"/>
<name>A0A317FJH3_9PROT</name>
<dbReference type="AlphaFoldDB" id="A0A317FJH3"/>
<proteinExistence type="predicted"/>
<sequence length="208" mass="22226">MILPGWEATRRWRIVGALGLVALLGACGDTPTAQALRRTAPEAAAPPPVQGPHLLLVAPRRAVLLPVSGGAPRAIWRSEAGNIAIATEGPRIVATAGLRQMLMATRFEGPDPLDHPLALRGTEAFARRSVDLATNERDPSTMRFGVALDCRLSGRDEAGWVVVEERCTGGGASFTNRFWVQPESGAVLRSEQWAGDEAGVLTLEMRGF</sequence>
<dbReference type="InterPro" id="IPR023373">
    <property type="entry name" value="YmcC_sf"/>
</dbReference>
<evidence type="ECO:0008006" key="3">
    <source>
        <dbReference type="Google" id="ProtNLM"/>
    </source>
</evidence>
<dbReference type="SUPFAM" id="SSF159270">
    <property type="entry name" value="YmcC-like"/>
    <property type="match status" value="1"/>
</dbReference>
<dbReference type="EMBL" id="QGNA01000001">
    <property type="protein sequence ID" value="PWS38773.1"/>
    <property type="molecule type" value="Genomic_DNA"/>
</dbReference>
<dbReference type="Proteomes" id="UP000245765">
    <property type="component" value="Unassembled WGS sequence"/>
</dbReference>
<protein>
    <recommendedName>
        <fullName evidence="3">YjbF family lipoprotein</fullName>
    </recommendedName>
</protein>
<gene>
    <name evidence="1" type="ORF">DFH01_05845</name>
</gene>
<dbReference type="InterPro" id="IPR021308">
    <property type="entry name" value="GfcB"/>
</dbReference>
<organism evidence="1 2">
    <name type="scientific">Falsiroseomonas bella</name>
    <dbReference type="NCBI Taxonomy" id="2184016"/>
    <lineage>
        <taxon>Bacteria</taxon>
        <taxon>Pseudomonadati</taxon>
        <taxon>Pseudomonadota</taxon>
        <taxon>Alphaproteobacteria</taxon>
        <taxon>Acetobacterales</taxon>
        <taxon>Roseomonadaceae</taxon>
        <taxon>Falsiroseomonas</taxon>
    </lineage>
</organism>
<keyword evidence="2" id="KW-1185">Reference proteome</keyword>
<dbReference type="Pfam" id="PF11102">
    <property type="entry name" value="YjbF"/>
    <property type="match status" value="1"/>
</dbReference>
<comment type="caution">
    <text evidence="1">The sequence shown here is derived from an EMBL/GenBank/DDBJ whole genome shotgun (WGS) entry which is preliminary data.</text>
</comment>